<evidence type="ECO:0000256" key="3">
    <source>
        <dbReference type="ARBA" id="ARBA00022525"/>
    </source>
</evidence>
<evidence type="ECO:0000313" key="4">
    <source>
        <dbReference type="EMBL" id="KAG8569263.1"/>
    </source>
</evidence>
<dbReference type="GO" id="GO:0071222">
    <property type="term" value="P:cellular response to lipopolysaccharide"/>
    <property type="evidence" value="ECO:0007669"/>
    <property type="project" value="TreeGrafter"/>
</dbReference>
<dbReference type="SUPFAM" id="SSF50353">
    <property type="entry name" value="Cytokine"/>
    <property type="match status" value="2"/>
</dbReference>
<proteinExistence type="inferred from homology"/>
<dbReference type="GO" id="GO:0006955">
    <property type="term" value="P:immune response"/>
    <property type="evidence" value="ECO:0007669"/>
    <property type="project" value="InterPro"/>
</dbReference>
<dbReference type="GO" id="GO:0010628">
    <property type="term" value="P:positive regulation of gene expression"/>
    <property type="evidence" value="ECO:0007669"/>
    <property type="project" value="TreeGrafter"/>
</dbReference>
<dbReference type="PANTHER" id="PTHR10078:SF35">
    <property type="entry name" value="INTERLEUKIN-18"/>
    <property type="match status" value="1"/>
</dbReference>
<dbReference type="GO" id="GO:0006954">
    <property type="term" value="P:inflammatory response"/>
    <property type="evidence" value="ECO:0007669"/>
    <property type="project" value="InterPro"/>
</dbReference>
<protein>
    <recommendedName>
        <fullName evidence="6">Interleukin-1</fullName>
    </recommendedName>
</protein>
<organism evidence="4 5">
    <name type="scientific">Engystomops pustulosus</name>
    <name type="common">Tungara frog</name>
    <name type="synonym">Physalaemus pustulosus</name>
    <dbReference type="NCBI Taxonomy" id="76066"/>
    <lineage>
        <taxon>Eukaryota</taxon>
        <taxon>Metazoa</taxon>
        <taxon>Chordata</taxon>
        <taxon>Craniata</taxon>
        <taxon>Vertebrata</taxon>
        <taxon>Euteleostomi</taxon>
        <taxon>Amphibia</taxon>
        <taxon>Batrachia</taxon>
        <taxon>Anura</taxon>
        <taxon>Neobatrachia</taxon>
        <taxon>Hyloidea</taxon>
        <taxon>Leptodactylidae</taxon>
        <taxon>Leiuperinae</taxon>
        <taxon>Engystomops</taxon>
    </lineage>
</organism>
<reference evidence="4" key="1">
    <citation type="thesis" date="2020" institute="ProQuest LLC" country="789 East Eisenhower Parkway, Ann Arbor, MI, USA">
        <title>Comparative Genomics and Chromosome Evolution.</title>
        <authorList>
            <person name="Mudd A.B."/>
        </authorList>
    </citation>
    <scope>NUCLEOTIDE SEQUENCE</scope>
    <source>
        <strain evidence="4">237g6f4</strain>
        <tissue evidence="4">Blood</tissue>
    </source>
</reference>
<accession>A0AAV7B9K8</accession>
<dbReference type="Gene3D" id="2.80.10.50">
    <property type="match status" value="2"/>
</dbReference>
<keyword evidence="5" id="KW-1185">Reference proteome</keyword>
<dbReference type="GO" id="GO:0019221">
    <property type="term" value="P:cytokine-mediated signaling pathway"/>
    <property type="evidence" value="ECO:0007669"/>
    <property type="project" value="TreeGrafter"/>
</dbReference>
<keyword evidence="3" id="KW-0964">Secreted</keyword>
<comment type="caution">
    <text evidence="4">The sequence shown here is derived from an EMBL/GenBank/DDBJ whole genome shotgun (WGS) entry which is preliminary data.</text>
</comment>
<dbReference type="GO" id="GO:0005125">
    <property type="term" value="F:cytokine activity"/>
    <property type="evidence" value="ECO:0007669"/>
    <property type="project" value="InterPro"/>
</dbReference>
<dbReference type="AlphaFoldDB" id="A0AAV7B9K8"/>
<dbReference type="Proteomes" id="UP000824782">
    <property type="component" value="Unassembled WGS sequence"/>
</dbReference>
<sequence>MEGFFLSKNGPSVGTNGFILDGKTKVVIRNFQKDILTVQRGETTPTFKSDSHLIADQATFFLNTYKKVTGNGEDLPVAITCKIGNKNYLLCIENNLVILKESELPKVITSETSEFIFYKRNSFSEATVFEPSVMSGFYLACSEDGRDLILKPYYGDKSDKTAEITVAMLAFKGTKKRTSHYLQNSNKDFLIALPEESIATFESKNPETDEKAVFYLTTYRDTSPANSLPVVISCQVNKKNYLLCARKDSVILKQSELPEEIPTKTSEFIFYMINFSHGDNGFRFESSVNVESGKFCLAWNHEDPRKKLILKPYRKEETDETMRFLLIEKS</sequence>
<evidence type="ECO:0000256" key="1">
    <source>
        <dbReference type="ARBA" id="ARBA00004613"/>
    </source>
</evidence>
<evidence type="ECO:0000313" key="5">
    <source>
        <dbReference type="Proteomes" id="UP000824782"/>
    </source>
</evidence>
<dbReference type="InterPro" id="IPR008996">
    <property type="entry name" value="IL1/FGF"/>
</dbReference>
<comment type="similarity">
    <text evidence="2">Belongs to the IL-1 family.</text>
</comment>
<name>A0AAV7B9K8_ENGPU</name>
<dbReference type="GO" id="GO:0005615">
    <property type="term" value="C:extracellular space"/>
    <property type="evidence" value="ECO:0007669"/>
    <property type="project" value="InterPro"/>
</dbReference>
<dbReference type="Pfam" id="PF00340">
    <property type="entry name" value="IL1"/>
    <property type="match status" value="2"/>
</dbReference>
<gene>
    <name evidence="4" type="ORF">GDO81_014326</name>
</gene>
<evidence type="ECO:0008006" key="6">
    <source>
        <dbReference type="Google" id="ProtNLM"/>
    </source>
</evidence>
<dbReference type="PANTHER" id="PTHR10078">
    <property type="entry name" value="INTERLEUKIN-1 FAMILY MEMBER"/>
    <property type="match status" value="1"/>
</dbReference>
<comment type="subcellular location">
    <subcellularLocation>
        <location evidence="1">Secreted</location>
    </subcellularLocation>
</comment>
<evidence type="ECO:0000256" key="2">
    <source>
        <dbReference type="ARBA" id="ARBA00010448"/>
    </source>
</evidence>
<dbReference type="EMBL" id="WNYA01000006">
    <property type="protein sequence ID" value="KAG8569263.1"/>
    <property type="molecule type" value="Genomic_DNA"/>
</dbReference>
<dbReference type="InterPro" id="IPR000975">
    <property type="entry name" value="IL-1_fam"/>
</dbReference>